<protein>
    <submittedName>
        <fullName evidence="1">Hydrolase, HD</fullName>
    </submittedName>
</protein>
<dbReference type="Gene3D" id="1.20.58.1910">
    <property type="match status" value="1"/>
</dbReference>
<dbReference type="eggNOG" id="ENOG502QSR7">
    <property type="taxonomic scope" value="Eukaryota"/>
</dbReference>
<evidence type="ECO:0000313" key="1">
    <source>
        <dbReference type="EMBL" id="CCO15858.1"/>
    </source>
</evidence>
<proteinExistence type="predicted"/>
<dbReference type="KEGG" id="bpg:Bathy03g01380"/>
<reference evidence="1 2" key="1">
    <citation type="submission" date="2011-10" db="EMBL/GenBank/DDBJ databases">
        <authorList>
            <person name="Genoscope - CEA"/>
        </authorList>
    </citation>
    <scope>NUCLEOTIDE SEQUENCE [LARGE SCALE GENOMIC DNA]</scope>
    <source>
        <strain evidence="1 2">RCC 1105</strain>
    </source>
</reference>
<dbReference type="OrthoDB" id="16547at2759"/>
<dbReference type="SUPFAM" id="SSF109604">
    <property type="entry name" value="HD-domain/PDEase-like"/>
    <property type="match status" value="1"/>
</dbReference>
<sequence length="235" mass="26870">MPTKEKNEFITKIERFVRDELRNHDGSHDFWHIHRVRNNALSLAKLEGIASEEDLTIVEVASLLHDVRDWKYAEEQRGSFEDVVEDVLKEYEHKKTVVDIVNNIGFKEELSSTASASTQGDTSRIRGDIKFKIVSDADRLDAIGAIGIGRTFCFGGAKKNPMHDPGVPPNVGLTREEYQAAHNPGMINTTINHFHEKLLKLKDMMKTESGTKMALKRHEVMERFLKDFHDEWEGL</sequence>
<dbReference type="Gene3D" id="1.10.472.50">
    <property type="entry name" value="HD-domain/PDEase-like"/>
    <property type="match status" value="1"/>
</dbReference>
<organism evidence="1 2">
    <name type="scientific">Bathycoccus prasinos</name>
    <dbReference type="NCBI Taxonomy" id="41875"/>
    <lineage>
        <taxon>Eukaryota</taxon>
        <taxon>Viridiplantae</taxon>
        <taxon>Chlorophyta</taxon>
        <taxon>Mamiellophyceae</taxon>
        <taxon>Mamiellales</taxon>
        <taxon>Bathycoccaceae</taxon>
        <taxon>Bathycoccus</taxon>
    </lineage>
</organism>
<dbReference type="InterPro" id="IPR003607">
    <property type="entry name" value="HD/PDEase_dom"/>
</dbReference>
<dbReference type="STRING" id="41875.K8F2V0"/>
<evidence type="ECO:0000313" key="2">
    <source>
        <dbReference type="Proteomes" id="UP000198341"/>
    </source>
</evidence>
<dbReference type="Proteomes" id="UP000198341">
    <property type="component" value="Chromosome 3"/>
</dbReference>
<dbReference type="EMBL" id="FO082276">
    <property type="protein sequence ID" value="CCO15858.1"/>
    <property type="molecule type" value="Genomic_DNA"/>
</dbReference>
<name>K8F2V0_9CHLO</name>
<dbReference type="AlphaFoldDB" id="K8F2V0"/>
<dbReference type="RefSeq" id="XP_007514421.1">
    <property type="nucleotide sequence ID" value="XM_007514359.1"/>
</dbReference>
<accession>K8F2V0</accession>
<dbReference type="PANTHER" id="PTHR33594:SF1">
    <property type="entry name" value="HD_PDEASE DOMAIN-CONTAINING PROTEIN"/>
    <property type="match status" value="1"/>
</dbReference>
<gene>
    <name evidence="1" type="ORF">Bathy03g01380</name>
</gene>
<dbReference type="PANTHER" id="PTHR33594">
    <property type="entry name" value="SUPERFAMILY HYDROLASE, PUTATIVE (AFU_ORTHOLOGUE AFUA_1G03035)-RELATED"/>
    <property type="match status" value="1"/>
</dbReference>
<keyword evidence="2" id="KW-1185">Reference proteome</keyword>
<dbReference type="GO" id="GO:0016787">
    <property type="term" value="F:hydrolase activity"/>
    <property type="evidence" value="ECO:0007669"/>
    <property type="project" value="UniProtKB-KW"/>
</dbReference>
<dbReference type="CDD" id="cd00077">
    <property type="entry name" value="HDc"/>
    <property type="match status" value="1"/>
</dbReference>
<keyword evidence="1" id="KW-0378">Hydrolase</keyword>
<dbReference type="GeneID" id="19016676"/>